<comment type="subcellular location">
    <subcellularLocation>
        <location evidence="3">Cytoplasm</location>
    </subcellularLocation>
</comment>
<dbReference type="Pfam" id="PF02576">
    <property type="entry name" value="RimP_N"/>
    <property type="match status" value="1"/>
</dbReference>
<evidence type="ECO:0000313" key="6">
    <source>
        <dbReference type="EMBL" id="MFC0563811.1"/>
    </source>
</evidence>
<dbReference type="SUPFAM" id="SSF75420">
    <property type="entry name" value="YhbC-like, N-terminal domain"/>
    <property type="match status" value="1"/>
</dbReference>
<accession>A0ABV6NSZ8</accession>
<keyword evidence="2 3" id="KW-0690">Ribosome biogenesis</keyword>
<protein>
    <recommendedName>
        <fullName evidence="3">Ribosome maturation factor RimP</fullName>
    </recommendedName>
</protein>
<dbReference type="PANTHER" id="PTHR33867:SF1">
    <property type="entry name" value="RIBOSOME MATURATION FACTOR RIMP"/>
    <property type="match status" value="1"/>
</dbReference>
<feature type="domain" description="Ribosome maturation factor RimP N-terminal" evidence="5">
    <location>
        <begin position="48"/>
        <end position="124"/>
    </location>
</feature>
<dbReference type="InterPro" id="IPR028989">
    <property type="entry name" value="RimP_N"/>
</dbReference>
<gene>
    <name evidence="3 6" type="primary">rimP</name>
    <name evidence="6" type="ORF">ACFFHU_06475</name>
</gene>
<sequence length="250" mass="27044">MTQRGRASSRSSGGARPGARAQGGERPRPADRPRVDQSARRQRLREVVEPVITDAGYDLEDLSVSRAGRRHVVRVIVDGDGGVSLDAVAEVSRRVSRALDEAEETGGDLLAGEYQLEVSSPGVDRPLTLPRHWRRNIGRLVRVTARGSGGLPAQRGAEPVTGDRQVAGRVLTADEDGVTLEVAGESARWSYPDLGPGRVQVEFTRLDEPDEESGDEAIDEADDADGPDDVTDIDDFDDPADDEDVEDEER</sequence>
<feature type="region of interest" description="Disordered" evidence="4">
    <location>
        <begin position="205"/>
        <end position="250"/>
    </location>
</feature>
<evidence type="ECO:0000259" key="5">
    <source>
        <dbReference type="Pfam" id="PF02576"/>
    </source>
</evidence>
<comment type="caution">
    <text evidence="6">The sequence shown here is derived from an EMBL/GenBank/DDBJ whole genome shotgun (WGS) entry which is preliminary data.</text>
</comment>
<evidence type="ECO:0000256" key="2">
    <source>
        <dbReference type="ARBA" id="ARBA00022517"/>
    </source>
</evidence>
<dbReference type="CDD" id="cd01734">
    <property type="entry name" value="YlxS_C"/>
    <property type="match status" value="1"/>
</dbReference>
<dbReference type="Gene3D" id="3.30.300.70">
    <property type="entry name" value="RimP-like superfamily, N-terminal"/>
    <property type="match status" value="1"/>
</dbReference>
<proteinExistence type="inferred from homology"/>
<evidence type="ECO:0000256" key="3">
    <source>
        <dbReference type="HAMAP-Rule" id="MF_01077"/>
    </source>
</evidence>
<feature type="compositionally biased region" description="Basic and acidic residues" evidence="4">
    <location>
        <begin position="23"/>
        <end position="45"/>
    </location>
</feature>
<dbReference type="InterPro" id="IPR028998">
    <property type="entry name" value="RimP_C"/>
</dbReference>
<evidence type="ECO:0000256" key="1">
    <source>
        <dbReference type="ARBA" id="ARBA00022490"/>
    </source>
</evidence>
<keyword evidence="1 3" id="KW-0963">Cytoplasm</keyword>
<feature type="compositionally biased region" description="Acidic residues" evidence="4">
    <location>
        <begin position="208"/>
        <end position="250"/>
    </location>
</feature>
<dbReference type="EMBL" id="JBHLUE010000004">
    <property type="protein sequence ID" value="MFC0563811.1"/>
    <property type="molecule type" value="Genomic_DNA"/>
</dbReference>
<organism evidence="6 7">
    <name type="scientific">Plantactinospora siamensis</name>
    <dbReference type="NCBI Taxonomy" id="555372"/>
    <lineage>
        <taxon>Bacteria</taxon>
        <taxon>Bacillati</taxon>
        <taxon>Actinomycetota</taxon>
        <taxon>Actinomycetes</taxon>
        <taxon>Micromonosporales</taxon>
        <taxon>Micromonosporaceae</taxon>
        <taxon>Plantactinospora</taxon>
    </lineage>
</organism>
<dbReference type="Proteomes" id="UP001589894">
    <property type="component" value="Unassembled WGS sequence"/>
</dbReference>
<evidence type="ECO:0000256" key="4">
    <source>
        <dbReference type="SAM" id="MobiDB-lite"/>
    </source>
</evidence>
<keyword evidence="7" id="KW-1185">Reference proteome</keyword>
<dbReference type="RefSeq" id="WP_377336707.1">
    <property type="nucleotide sequence ID" value="NZ_JBHLUE010000004.1"/>
</dbReference>
<comment type="similarity">
    <text evidence="3">Belongs to the RimP family.</text>
</comment>
<feature type="region of interest" description="Disordered" evidence="4">
    <location>
        <begin position="1"/>
        <end position="45"/>
    </location>
</feature>
<dbReference type="NCBIfam" id="NF000930">
    <property type="entry name" value="PRK00092.2-2"/>
    <property type="match status" value="1"/>
</dbReference>
<feature type="compositionally biased region" description="Low complexity" evidence="4">
    <location>
        <begin position="1"/>
        <end position="22"/>
    </location>
</feature>
<dbReference type="InterPro" id="IPR035956">
    <property type="entry name" value="RimP_N_sf"/>
</dbReference>
<name>A0ABV6NSZ8_9ACTN</name>
<evidence type="ECO:0000313" key="7">
    <source>
        <dbReference type="Proteomes" id="UP001589894"/>
    </source>
</evidence>
<comment type="function">
    <text evidence="3">Required for maturation of 30S ribosomal subunits.</text>
</comment>
<dbReference type="HAMAP" id="MF_01077">
    <property type="entry name" value="RimP"/>
    <property type="match status" value="1"/>
</dbReference>
<dbReference type="PANTHER" id="PTHR33867">
    <property type="entry name" value="RIBOSOME MATURATION FACTOR RIMP"/>
    <property type="match status" value="1"/>
</dbReference>
<reference evidence="6 7" key="1">
    <citation type="submission" date="2024-09" db="EMBL/GenBank/DDBJ databases">
        <authorList>
            <person name="Sun Q."/>
            <person name="Mori K."/>
        </authorList>
    </citation>
    <scope>NUCLEOTIDE SEQUENCE [LARGE SCALE GENOMIC DNA]</scope>
    <source>
        <strain evidence="6 7">TBRC 2205</strain>
    </source>
</reference>
<dbReference type="InterPro" id="IPR003728">
    <property type="entry name" value="Ribosome_maturation_RimP"/>
</dbReference>